<reference evidence="10 11" key="1">
    <citation type="submission" date="2020-08" db="EMBL/GenBank/DDBJ databases">
        <title>Genomic Encyclopedia of Type Strains, Phase III (KMG-III): the genomes of soil and plant-associated and newly described type strains.</title>
        <authorList>
            <person name="Whitman W."/>
        </authorList>
    </citation>
    <scope>NUCLEOTIDE SEQUENCE [LARGE SCALE GENOMIC DNA]</scope>
    <source>
        <strain evidence="10 11">CECT 8803</strain>
    </source>
</reference>
<feature type="transmembrane region" description="Helical" evidence="8">
    <location>
        <begin position="197"/>
        <end position="221"/>
    </location>
</feature>
<dbReference type="InterPro" id="IPR000515">
    <property type="entry name" value="MetI-like"/>
</dbReference>
<evidence type="ECO:0000313" key="11">
    <source>
        <dbReference type="Proteomes" id="UP000581135"/>
    </source>
</evidence>
<evidence type="ECO:0000313" key="10">
    <source>
        <dbReference type="EMBL" id="MBB3064344.1"/>
    </source>
</evidence>
<dbReference type="SUPFAM" id="SSF161098">
    <property type="entry name" value="MetI-like"/>
    <property type="match status" value="1"/>
</dbReference>
<comment type="subcellular location">
    <subcellularLocation>
        <location evidence="1">Cell inner membrane</location>
        <topology evidence="1">Multi-pass membrane protein</topology>
    </subcellularLocation>
    <subcellularLocation>
        <location evidence="8">Cell membrane</location>
        <topology evidence="8">Multi-pass membrane protein</topology>
    </subcellularLocation>
</comment>
<dbReference type="PANTHER" id="PTHR43357:SF4">
    <property type="entry name" value="INNER MEMBRANE ABC TRANSPORTER PERMEASE PROTEIN YDCV"/>
    <property type="match status" value="1"/>
</dbReference>
<dbReference type="GO" id="GO:0005886">
    <property type="term" value="C:plasma membrane"/>
    <property type="evidence" value="ECO:0007669"/>
    <property type="project" value="UniProtKB-SubCell"/>
</dbReference>
<dbReference type="GO" id="GO:0055085">
    <property type="term" value="P:transmembrane transport"/>
    <property type="evidence" value="ECO:0007669"/>
    <property type="project" value="InterPro"/>
</dbReference>
<keyword evidence="2 8" id="KW-0813">Transport</keyword>
<sequence length="273" mass="29230">MIRLKPRYSSDRFGGLLLSGFAWLAIAYMALPLVVIVSISFTETAYLKFPPQGFTLRWYTQFLSDPSYVSAIWLSAKLAIMATAIALLLGVPAALVLSRVSFPGNTAIAALFLSPLILPVIVIGVAILQYASALGFARTFGALLAGHVVIVIPYIVRTCLASLSGLDRSLEEASQDLGASPLETFFLVTLPQIKPGVIAGAVFALIISWINVELSIFNTTANLVPIPVKLFNYIQYSVDPMIAAVSATTIYVAIVVVAALDFMVGLDKVTASR</sequence>
<evidence type="ECO:0000256" key="5">
    <source>
        <dbReference type="ARBA" id="ARBA00022692"/>
    </source>
</evidence>
<dbReference type="PANTHER" id="PTHR43357">
    <property type="entry name" value="INNER MEMBRANE ABC TRANSPORTER PERMEASE PROTEIN YDCV"/>
    <property type="match status" value="1"/>
</dbReference>
<evidence type="ECO:0000256" key="2">
    <source>
        <dbReference type="ARBA" id="ARBA00022448"/>
    </source>
</evidence>
<proteinExistence type="inferred from homology"/>
<dbReference type="InterPro" id="IPR035906">
    <property type="entry name" value="MetI-like_sf"/>
</dbReference>
<comment type="similarity">
    <text evidence="8">Belongs to the binding-protein-dependent transport system permease family.</text>
</comment>
<keyword evidence="6 8" id="KW-1133">Transmembrane helix</keyword>
<name>A0A839SRA2_9PROT</name>
<evidence type="ECO:0000256" key="6">
    <source>
        <dbReference type="ARBA" id="ARBA00022989"/>
    </source>
</evidence>
<dbReference type="RefSeq" id="WP_183415135.1">
    <property type="nucleotide sequence ID" value="NZ_JACHXA010000001.1"/>
</dbReference>
<protein>
    <submittedName>
        <fullName evidence="10">Putative spermidine/putrescine transport system permease protein</fullName>
    </submittedName>
</protein>
<dbReference type="EMBL" id="JACHXA010000001">
    <property type="protein sequence ID" value="MBB3064344.1"/>
    <property type="molecule type" value="Genomic_DNA"/>
</dbReference>
<evidence type="ECO:0000256" key="8">
    <source>
        <dbReference type="RuleBase" id="RU363032"/>
    </source>
</evidence>
<evidence type="ECO:0000256" key="1">
    <source>
        <dbReference type="ARBA" id="ARBA00004429"/>
    </source>
</evidence>
<evidence type="ECO:0000256" key="4">
    <source>
        <dbReference type="ARBA" id="ARBA00022519"/>
    </source>
</evidence>
<accession>A0A839SRA2</accession>
<keyword evidence="11" id="KW-1185">Reference proteome</keyword>
<dbReference type="CDD" id="cd06261">
    <property type="entry name" value="TM_PBP2"/>
    <property type="match status" value="1"/>
</dbReference>
<dbReference type="Pfam" id="PF00528">
    <property type="entry name" value="BPD_transp_1"/>
    <property type="match status" value="1"/>
</dbReference>
<keyword evidence="7 8" id="KW-0472">Membrane</keyword>
<dbReference type="Gene3D" id="1.10.3720.10">
    <property type="entry name" value="MetI-like"/>
    <property type="match status" value="1"/>
</dbReference>
<dbReference type="Proteomes" id="UP000581135">
    <property type="component" value="Unassembled WGS sequence"/>
</dbReference>
<gene>
    <name evidence="10" type="ORF">FHR98_000609</name>
</gene>
<keyword evidence="5 8" id="KW-0812">Transmembrane</keyword>
<dbReference type="AlphaFoldDB" id="A0A839SRA2"/>
<keyword evidence="4" id="KW-0997">Cell inner membrane</keyword>
<organism evidence="10 11">
    <name type="scientific">Limibacillus halophilus</name>
    <dbReference type="NCBI Taxonomy" id="1579333"/>
    <lineage>
        <taxon>Bacteria</taxon>
        <taxon>Pseudomonadati</taxon>
        <taxon>Pseudomonadota</taxon>
        <taxon>Alphaproteobacteria</taxon>
        <taxon>Rhodospirillales</taxon>
        <taxon>Rhodovibrionaceae</taxon>
        <taxon>Limibacillus</taxon>
    </lineage>
</organism>
<feature type="transmembrane region" description="Helical" evidence="8">
    <location>
        <begin position="72"/>
        <end position="97"/>
    </location>
</feature>
<feature type="transmembrane region" description="Helical" evidence="8">
    <location>
        <begin position="136"/>
        <end position="156"/>
    </location>
</feature>
<evidence type="ECO:0000259" key="9">
    <source>
        <dbReference type="PROSITE" id="PS50928"/>
    </source>
</evidence>
<feature type="domain" description="ABC transmembrane type-1" evidence="9">
    <location>
        <begin position="72"/>
        <end position="263"/>
    </location>
</feature>
<comment type="caution">
    <text evidence="10">The sequence shown here is derived from an EMBL/GenBank/DDBJ whole genome shotgun (WGS) entry which is preliminary data.</text>
</comment>
<dbReference type="PROSITE" id="PS50928">
    <property type="entry name" value="ABC_TM1"/>
    <property type="match status" value="1"/>
</dbReference>
<evidence type="ECO:0000256" key="7">
    <source>
        <dbReference type="ARBA" id="ARBA00023136"/>
    </source>
</evidence>
<feature type="transmembrane region" description="Helical" evidence="8">
    <location>
        <begin position="109"/>
        <end position="130"/>
    </location>
</feature>
<keyword evidence="3" id="KW-1003">Cell membrane</keyword>
<feature type="transmembrane region" description="Helical" evidence="8">
    <location>
        <begin position="241"/>
        <end position="264"/>
    </location>
</feature>
<evidence type="ECO:0000256" key="3">
    <source>
        <dbReference type="ARBA" id="ARBA00022475"/>
    </source>
</evidence>
<feature type="transmembrane region" description="Helical" evidence="8">
    <location>
        <begin position="21"/>
        <end position="41"/>
    </location>
</feature>